<dbReference type="InterPro" id="IPR011990">
    <property type="entry name" value="TPR-like_helical_dom_sf"/>
</dbReference>
<reference evidence="3 4" key="1">
    <citation type="submission" date="2023-07" db="EMBL/GenBank/DDBJ databases">
        <title>Alkalimonas sp., MEB108 novel, alkaliphilic bacterium isolated from Lonar Lake, India.</title>
        <authorList>
            <person name="Joshi A."/>
            <person name="Thite S."/>
        </authorList>
    </citation>
    <scope>NUCLEOTIDE SEQUENCE [LARGE SCALE GENOMIC DNA]</scope>
    <source>
        <strain evidence="3 4">MEB108</strain>
    </source>
</reference>
<evidence type="ECO:0000313" key="4">
    <source>
        <dbReference type="Proteomes" id="UP001336314"/>
    </source>
</evidence>
<dbReference type="SMART" id="SM00028">
    <property type="entry name" value="TPR"/>
    <property type="match status" value="3"/>
</dbReference>
<comment type="caution">
    <text evidence="3">The sequence shown here is derived from an EMBL/GenBank/DDBJ whole genome shotgun (WGS) entry which is preliminary data.</text>
</comment>
<keyword evidence="2" id="KW-0472">Membrane</keyword>
<accession>A0ABU7J2J2</accession>
<dbReference type="EMBL" id="JAUHLI010000004">
    <property type="protein sequence ID" value="MEE2000719.1"/>
    <property type="molecule type" value="Genomic_DNA"/>
</dbReference>
<evidence type="ECO:0008006" key="5">
    <source>
        <dbReference type="Google" id="ProtNLM"/>
    </source>
</evidence>
<protein>
    <recommendedName>
        <fullName evidence="5">MSHA biogenesis protein MshN</fullName>
    </recommendedName>
</protein>
<dbReference type="Proteomes" id="UP001336314">
    <property type="component" value="Unassembled WGS sequence"/>
</dbReference>
<gene>
    <name evidence="3" type="ORF">QWY20_04585</name>
</gene>
<keyword evidence="4" id="KW-1185">Reference proteome</keyword>
<dbReference type="Gene3D" id="1.25.40.10">
    <property type="entry name" value="Tetratricopeptide repeat domain"/>
    <property type="match status" value="1"/>
</dbReference>
<feature type="region of interest" description="Disordered" evidence="1">
    <location>
        <begin position="106"/>
        <end position="130"/>
    </location>
</feature>
<feature type="transmembrane region" description="Helical" evidence="2">
    <location>
        <begin position="37"/>
        <end position="56"/>
    </location>
</feature>
<evidence type="ECO:0000313" key="3">
    <source>
        <dbReference type="EMBL" id="MEE2000719.1"/>
    </source>
</evidence>
<proteinExistence type="predicted"/>
<evidence type="ECO:0000256" key="2">
    <source>
        <dbReference type="SAM" id="Phobius"/>
    </source>
</evidence>
<keyword evidence="2" id="KW-0812">Transmembrane</keyword>
<dbReference type="RefSeq" id="WP_330127860.1">
    <property type="nucleotide sequence ID" value="NZ_JAUHLI010000004.1"/>
</dbReference>
<sequence length="351" mass="39257">MSVINQMLKDLDQRKAGEEPVQSSPSPVIAVRHRLPLWLLIGLAGILIAWVLWWFMPVSSKPEAFVLRTQAETPATALQLIPSDETKIPQQPDRTETSQLLKIEPLLPQTKSEPQTAEQEMAAAPEPVPKGEAVDTEQVVVVEMQVAELVQPQLSVERVELTLAQQQQQLRQQGLQAEQRGRTSEARNYWQQLQALAPQQAEAYVALARMAQQAGYEAGSQYWLQLGLEQGADAQQLAPLLAASYARQQLWPQVLQVLALLPETSLRPAELAMRAAAWQQLGEHQAALAAFEHLGRLEPQQGRWWLGMAISSDALGQRQQAVNQFQRSLQLGDDLTSVSKEYIRQRLQELN</sequence>
<evidence type="ECO:0000256" key="1">
    <source>
        <dbReference type="SAM" id="MobiDB-lite"/>
    </source>
</evidence>
<keyword evidence="2" id="KW-1133">Transmembrane helix</keyword>
<organism evidence="3 4">
    <name type="scientific">Alkalimonas cellulosilytica</name>
    <dbReference type="NCBI Taxonomy" id="3058395"/>
    <lineage>
        <taxon>Bacteria</taxon>
        <taxon>Pseudomonadati</taxon>
        <taxon>Pseudomonadota</taxon>
        <taxon>Gammaproteobacteria</taxon>
        <taxon>Alkalimonas</taxon>
    </lineage>
</organism>
<dbReference type="SUPFAM" id="SSF48452">
    <property type="entry name" value="TPR-like"/>
    <property type="match status" value="1"/>
</dbReference>
<name>A0ABU7J2J2_9GAMM</name>
<feature type="compositionally biased region" description="Polar residues" evidence="1">
    <location>
        <begin position="109"/>
        <end position="118"/>
    </location>
</feature>
<dbReference type="InterPro" id="IPR019734">
    <property type="entry name" value="TPR_rpt"/>
</dbReference>